<gene>
    <name evidence="1" type="ORF">MM415A03587_0009</name>
</gene>
<evidence type="ECO:0000313" key="1">
    <source>
        <dbReference type="EMBL" id="QJA70706.1"/>
    </source>
</evidence>
<name>A0A6M3JLL0_9ZZZZ</name>
<sequence>MTYQERLDEIVGEYTLQGVESDLAALCRELIVELEKSEKAIAGLGKLISQKDVDVPFTEEYLGSPD</sequence>
<dbReference type="AlphaFoldDB" id="A0A6M3JLL0"/>
<reference evidence="1" key="1">
    <citation type="submission" date="2020-03" db="EMBL/GenBank/DDBJ databases">
        <title>The deep terrestrial virosphere.</title>
        <authorList>
            <person name="Holmfeldt K."/>
            <person name="Nilsson E."/>
            <person name="Simone D."/>
            <person name="Lopez-Fernandez M."/>
            <person name="Wu X."/>
            <person name="de Brujin I."/>
            <person name="Lundin D."/>
            <person name="Andersson A."/>
            <person name="Bertilsson S."/>
            <person name="Dopson M."/>
        </authorList>
    </citation>
    <scope>NUCLEOTIDE SEQUENCE</scope>
    <source>
        <strain evidence="1">MM415A03587</strain>
    </source>
</reference>
<protein>
    <submittedName>
        <fullName evidence="1">Uncharacterized protein</fullName>
    </submittedName>
</protein>
<proteinExistence type="predicted"/>
<accession>A0A6M3JLL0</accession>
<dbReference type="EMBL" id="MT141814">
    <property type="protein sequence ID" value="QJA70706.1"/>
    <property type="molecule type" value="Genomic_DNA"/>
</dbReference>
<organism evidence="1">
    <name type="scientific">viral metagenome</name>
    <dbReference type="NCBI Taxonomy" id="1070528"/>
    <lineage>
        <taxon>unclassified sequences</taxon>
        <taxon>metagenomes</taxon>
        <taxon>organismal metagenomes</taxon>
    </lineage>
</organism>